<reference evidence="1 2" key="1">
    <citation type="submission" date="2019-03" db="EMBL/GenBank/DDBJ databases">
        <title>First draft genome of Liparis tanakae, snailfish: a comprehensive survey of snailfish specific genes.</title>
        <authorList>
            <person name="Kim W."/>
            <person name="Song I."/>
            <person name="Jeong J.-H."/>
            <person name="Kim D."/>
            <person name="Kim S."/>
            <person name="Ryu S."/>
            <person name="Song J.Y."/>
            <person name="Lee S.K."/>
        </authorList>
    </citation>
    <scope>NUCLEOTIDE SEQUENCE [LARGE SCALE GENOMIC DNA]</scope>
    <source>
        <tissue evidence="1">Muscle</tissue>
    </source>
</reference>
<dbReference type="Proteomes" id="UP000314294">
    <property type="component" value="Unassembled WGS sequence"/>
</dbReference>
<dbReference type="EMBL" id="SRLO01005103">
    <property type="protein sequence ID" value="TNN29867.1"/>
    <property type="molecule type" value="Genomic_DNA"/>
</dbReference>
<keyword evidence="2" id="KW-1185">Reference proteome</keyword>
<gene>
    <name evidence="1" type="ORF">EYF80_059982</name>
</gene>
<protein>
    <submittedName>
        <fullName evidence="1">Uncharacterized protein</fullName>
    </submittedName>
</protein>
<organism evidence="1 2">
    <name type="scientific">Liparis tanakae</name>
    <name type="common">Tanaka's snailfish</name>
    <dbReference type="NCBI Taxonomy" id="230148"/>
    <lineage>
        <taxon>Eukaryota</taxon>
        <taxon>Metazoa</taxon>
        <taxon>Chordata</taxon>
        <taxon>Craniata</taxon>
        <taxon>Vertebrata</taxon>
        <taxon>Euteleostomi</taxon>
        <taxon>Actinopterygii</taxon>
        <taxon>Neopterygii</taxon>
        <taxon>Teleostei</taxon>
        <taxon>Neoteleostei</taxon>
        <taxon>Acanthomorphata</taxon>
        <taxon>Eupercaria</taxon>
        <taxon>Perciformes</taxon>
        <taxon>Cottioidei</taxon>
        <taxon>Cottales</taxon>
        <taxon>Liparidae</taxon>
        <taxon>Liparis</taxon>
    </lineage>
</organism>
<evidence type="ECO:0000313" key="2">
    <source>
        <dbReference type="Proteomes" id="UP000314294"/>
    </source>
</evidence>
<dbReference type="AlphaFoldDB" id="A0A4Z2ELN5"/>
<accession>A0A4Z2ELN5</accession>
<name>A0A4Z2ELN5_9TELE</name>
<evidence type="ECO:0000313" key="1">
    <source>
        <dbReference type="EMBL" id="TNN29867.1"/>
    </source>
</evidence>
<proteinExistence type="predicted"/>
<comment type="caution">
    <text evidence="1">The sequence shown here is derived from an EMBL/GenBank/DDBJ whole genome shotgun (WGS) entry which is preliminary data.</text>
</comment>
<sequence>MLHRARGNIRVWRKLNRFPGTEPVLVRAPLSRYGTLRREKIEMK</sequence>